<accession>A0ABN7W3X3</accession>
<evidence type="ECO:0000313" key="2">
    <source>
        <dbReference type="Proteomes" id="UP000789901"/>
    </source>
</evidence>
<comment type="caution">
    <text evidence="1">The sequence shown here is derived from an EMBL/GenBank/DDBJ whole genome shotgun (WGS) entry which is preliminary data.</text>
</comment>
<organism evidence="1 2">
    <name type="scientific">Gigaspora margarita</name>
    <dbReference type="NCBI Taxonomy" id="4874"/>
    <lineage>
        <taxon>Eukaryota</taxon>
        <taxon>Fungi</taxon>
        <taxon>Fungi incertae sedis</taxon>
        <taxon>Mucoromycota</taxon>
        <taxon>Glomeromycotina</taxon>
        <taxon>Glomeromycetes</taxon>
        <taxon>Diversisporales</taxon>
        <taxon>Gigasporaceae</taxon>
        <taxon>Gigaspora</taxon>
    </lineage>
</organism>
<evidence type="ECO:0000313" key="1">
    <source>
        <dbReference type="EMBL" id="CAG8813220.1"/>
    </source>
</evidence>
<sequence>MKNSKIKKTLIEITCPANNLIDSSNESNNLPIDQSNVNDNIRDNNNTIFEVHISDLSQIIDKITKTENTKEFEIIVQFEILNQLLNKITRSIHEQIKDRSGYKWKHHKDLAKSAIMLIENKYQSKNCKLLIAKISDTLVAIAFSTLLFNKLKDIKEVHLDAIYKTAKGHFELYSLIAEKDGTGFALEYLVLNIKQDFTEISTAQKEIDLKLFPFIDSNFISKNKTDSSFLTPKEIWKSAVQDIYQFCVETKILSFEITFTLFDIQKTVGVYSQK</sequence>
<gene>
    <name evidence="1" type="ORF">GMARGA_LOCUS25729</name>
</gene>
<dbReference type="EMBL" id="CAJVQB010028882">
    <property type="protein sequence ID" value="CAG8813220.1"/>
    <property type="molecule type" value="Genomic_DNA"/>
</dbReference>
<name>A0ABN7W3X3_GIGMA</name>
<protein>
    <submittedName>
        <fullName evidence="1">19081_t:CDS:1</fullName>
    </submittedName>
</protein>
<reference evidence="1 2" key="1">
    <citation type="submission" date="2021-06" db="EMBL/GenBank/DDBJ databases">
        <authorList>
            <person name="Kallberg Y."/>
            <person name="Tangrot J."/>
            <person name="Rosling A."/>
        </authorList>
    </citation>
    <scope>NUCLEOTIDE SEQUENCE [LARGE SCALE GENOMIC DNA]</scope>
    <source>
        <strain evidence="1 2">120-4 pot B 10/14</strain>
    </source>
</reference>
<dbReference type="Proteomes" id="UP000789901">
    <property type="component" value="Unassembled WGS sequence"/>
</dbReference>
<keyword evidence="2" id="KW-1185">Reference proteome</keyword>
<feature type="non-terminal residue" evidence="1">
    <location>
        <position position="274"/>
    </location>
</feature>
<proteinExistence type="predicted"/>